<evidence type="ECO:0000313" key="1">
    <source>
        <dbReference type="EMBL" id="KKN12353.1"/>
    </source>
</evidence>
<proteinExistence type="predicted"/>
<gene>
    <name evidence="1" type="ORF">LCGC14_1017320</name>
</gene>
<dbReference type="AlphaFoldDB" id="A0A0F9R4K0"/>
<sequence length="167" mass="19727">MIKKKYYCKECKKYHILQTDIGKKHLHNIDTTKPKLLTNDEINELYKIEDSVDYKLFNKYSYKWLGGIDPAGRDMAIHIANSNRKLKQYLHFRQFGKKIPRKVTLYRVGGIENNYKWSSFWTNYGAAKAYQKRFGVNRIYKYEGTINNIIPSLSGSEEVFAKNVKKI</sequence>
<reference evidence="1" key="1">
    <citation type="journal article" date="2015" name="Nature">
        <title>Complex archaea that bridge the gap between prokaryotes and eukaryotes.</title>
        <authorList>
            <person name="Spang A."/>
            <person name="Saw J.H."/>
            <person name="Jorgensen S.L."/>
            <person name="Zaremba-Niedzwiedzka K."/>
            <person name="Martijn J."/>
            <person name="Lind A.E."/>
            <person name="van Eijk R."/>
            <person name="Schleper C."/>
            <person name="Guy L."/>
            <person name="Ettema T.J."/>
        </authorList>
    </citation>
    <scope>NUCLEOTIDE SEQUENCE</scope>
</reference>
<organism evidence="1">
    <name type="scientific">marine sediment metagenome</name>
    <dbReference type="NCBI Taxonomy" id="412755"/>
    <lineage>
        <taxon>unclassified sequences</taxon>
        <taxon>metagenomes</taxon>
        <taxon>ecological metagenomes</taxon>
    </lineage>
</organism>
<accession>A0A0F9R4K0</accession>
<protein>
    <submittedName>
        <fullName evidence="1">Uncharacterized protein</fullName>
    </submittedName>
</protein>
<name>A0A0F9R4K0_9ZZZZ</name>
<dbReference type="EMBL" id="LAZR01004040">
    <property type="protein sequence ID" value="KKN12353.1"/>
    <property type="molecule type" value="Genomic_DNA"/>
</dbReference>
<comment type="caution">
    <text evidence="1">The sequence shown here is derived from an EMBL/GenBank/DDBJ whole genome shotgun (WGS) entry which is preliminary data.</text>
</comment>